<feature type="domain" description="BING4 C-terminal" evidence="7">
    <location>
        <begin position="458"/>
        <end position="536"/>
    </location>
</feature>
<dbReference type="InterPro" id="IPR036322">
    <property type="entry name" value="WD40_repeat_dom_sf"/>
</dbReference>
<dbReference type="PROSITE" id="PS50294">
    <property type="entry name" value="WD_REPEATS_REGION"/>
    <property type="match status" value="1"/>
</dbReference>
<dbReference type="InterPro" id="IPR001680">
    <property type="entry name" value="WD40_rpt"/>
</dbReference>
<accession>A0A674H905</accession>
<keyword evidence="3" id="KW-0677">Repeat</keyword>
<dbReference type="GO" id="GO:0032040">
    <property type="term" value="C:small-subunit processome"/>
    <property type="evidence" value="ECO:0007669"/>
    <property type="project" value="TreeGrafter"/>
</dbReference>
<dbReference type="AlphaFoldDB" id="A0A674H905"/>
<feature type="region of interest" description="Disordered" evidence="6">
    <location>
        <begin position="557"/>
        <end position="670"/>
    </location>
</feature>
<dbReference type="Pfam" id="PF08149">
    <property type="entry name" value="BING4CT"/>
    <property type="match status" value="1"/>
</dbReference>
<reference evidence="8" key="2">
    <citation type="submission" date="2025-09" db="UniProtKB">
        <authorList>
            <consortium name="Ensembl"/>
        </authorList>
    </citation>
    <scope>IDENTIFICATION</scope>
</reference>
<proteinExistence type="predicted"/>
<evidence type="ECO:0000256" key="6">
    <source>
        <dbReference type="SAM" id="MobiDB-lite"/>
    </source>
</evidence>
<evidence type="ECO:0000256" key="3">
    <source>
        <dbReference type="ARBA" id="ARBA00022737"/>
    </source>
</evidence>
<protein>
    <recommendedName>
        <fullName evidence="7">BING4 C-terminal domain-containing protein</fullName>
    </recommendedName>
</protein>
<keyword evidence="4" id="KW-0539">Nucleus</keyword>
<dbReference type="Gene3D" id="2.130.10.10">
    <property type="entry name" value="YVTN repeat-like/Quinoprotein amine dehydrogenase"/>
    <property type="match status" value="1"/>
</dbReference>
<feature type="compositionally biased region" description="Polar residues" evidence="6">
    <location>
        <begin position="564"/>
        <end position="599"/>
    </location>
</feature>
<feature type="region of interest" description="Disordered" evidence="6">
    <location>
        <begin position="40"/>
        <end position="59"/>
    </location>
</feature>
<dbReference type="InterPro" id="IPR012952">
    <property type="entry name" value="BING4_C_dom"/>
</dbReference>
<evidence type="ECO:0000256" key="5">
    <source>
        <dbReference type="PROSITE-ProRule" id="PRU00221"/>
    </source>
</evidence>
<dbReference type="GeneTree" id="ENSGT00390000007075"/>
<name>A0A674H905_TAEGU</name>
<evidence type="ECO:0000256" key="2">
    <source>
        <dbReference type="ARBA" id="ARBA00022574"/>
    </source>
</evidence>
<dbReference type="InterPro" id="IPR015943">
    <property type="entry name" value="WD40/YVTN_repeat-like_dom_sf"/>
</dbReference>
<comment type="subcellular location">
    <subcellularLocation>
        <location evidence="1">Nucleus</location>
        <location evidence="1">Nucleolus</location>
    </subcellularLocation>
</comment>
<feature type="compositionally biased region" description="Pro residues" evidence="6">
    <location>
        <begin position="626"/>
        <end position="652"/>
    </location>
</feature>
<dbReference type="PANTHER" id="PTHR14085:SF3">
    <property type="entry name" value="WD REPEAT-CONTAINING PROTEIN 46"/>
    <property type="match status" value="1"/>
</dbReference>
<evidence type="ECO:0000313" key="9">
    <source>
        <dbReference type="Proteomes" id="UP000007754"/>
    </source>
</evidence>
<dbReference type="SMART" id="SM00320">
    <property type="entry name" value="WD40"/>
    <property type="match status" value="2"/>
</dbReference>
<evidence type="ECO:0000259" key="7">
    <source>
        <dbReference type="SMART" id="SM01033"/>
    </source>
</evidence>
<keyword evidence="2 5" id="KW-0853">WD repeat</keyword>
<evidence type="ECO:0000256" key="1">
    <source>
        <dbReference type="ARBA" id="ARBA00004604"/>
    </source>
</evidence>
<dbReference type="GO" id="GO:0000462">
    <property type="term" value="P:maturation of SSU-rRNA from tricistronic rRNA transcript (SSU-rRNA, 5.8S rRNA, LSU-rRNA)"/>
    <property type="evidence" value="ECO:0007669"/>
    <property type="project" value="TreeGrafter"/>
</dbReference>
<keyword evidence="9" id="KW-1185">Reference proteome</keyword>
<dbReference type="Gene3D" id="2.160.10.20">
    <property type="entry name" value="Insect antifreeze protein"/>
    <property type="match status" value="1"/>
</dbReference>
<evidence type="ECO:0000313" key="8">
    <source>
        <dbReference type="Ensembl" id="ENSTGUP00000031081.1"/>
    </source>
</evidence>
<reference evidence="8" key="1">
    <citation type="submission" date="2025-08" db="UniProtKB">
        <authorList>
            <consortium name="Ensembl"/>
        </authorList>
    </citation>
    <scope>IDENTIFICATION</scope>
</reference>
<evidence type="ECO:0000256" key="4">
    <source>
        <dbReference type="ARBA" id="ARBA00023242"/>
    </source>
</evidence>
<sequence length="670" mass="74264">MNWEGTGGDLRWDWEGLGRTGSYWDKLGVNWDELGETGKGLGGTGRDWEHWEGTGSTGSDWGGLGALGSFWEHWEVTGSTGRELGGYWEHWDELGGTGSIFPPKSPFSPQNPHFSPKNPHFPPKIPIFPPKIPIFPQNSHFSPKNPHFPPQNPHFSPQIPAFSPQNPYFSPQNPHFFPQKSPFFPKIPIFPPKIPIFPPKIPISPPKSLHFPPKIPIFPPKIPIFPPKIPIFPPKSPFFFPPAPHNFPKSPFFPKIPIFRPKSCRWLHSEALLAVAQRRYLHIYDSQGLEIHVLPEFQGILRLEFLPWHFLLAAVSSRGLLRFLDVSEGRAVSSLRLRCGRAAAMAQSPASANVLLGHANGVVSMWTPNTEEPVLRLLAHRGSVRGLAADAAGRLLATSGLDRKIRIFDLRNLGVLQEWGVPAGAALLDFSQRGLLAAACGDLLQIYPKPGSVSPPRPFLCHRLPGPARGLRFCPFEDVLGAGHGRGFSSLLVPGAGEPNFDALENNPYRSRRQRQEWEVKALLEKIPAELLTPDPALLGRVDGAAMEQKRSDRIQRLGFDPGSQPQFLNSRIPNSQIPNSQILSSKIPNSQIPNSQSRNSQIPNSQIPNSQSPSQGFDPGSQPRFPIPKFPNPEFPNPEFPNPEFPNPEFPNPEFLNSRALILAPSPSS</sequence>
<dbReference type="PANTHER" id="PTHR14085">
    <property type="entry name" value="WD-REPEAT PROTEIN BING4"/>
    <property type="match status" value="1"/>
</dbReference>
<feature type="repeat" description="WD" evidence="5">
    <location>
        <begin position="377"/>
        <end position="418"/>
    </location>
</feature>
<organism evidence="8 9">
    <name type="scientific">Taeniopygia guttata</name>
    <name type="common">Zebra finch</name>
    <name type="synonym">Poephila guttata</name>
    <dbReference type="NCBI Taxonomy" id="59729"/>
    <lineage>
        <taxon>Eukaryota</taxon>
        <taxon>Metazoa</taxon>
        <taxon>Chordata</taxon>
        <taxon>Craniata</taxon>
        <taxon>Vertebrata</taxon>
        <taxon>Euteleostomi</taxon>
        <taxon>Archelosauria</taxon>
        <taxon>Archosauria</taxon>
        <taxon>Dinosauria</taxon>
        <taxon>Saurischia</taxon>
        <taxon>Theropoda</taxon>
        <taxon>Coelurosauria</taxon>
        <taxon>Aves</taxon>
        <taxon>Neognathae</taxon>
        <taxon>Neoaves</taxon>
        <taxon>Telluraves</taxon>
        <taxon>Australaves</taxon>
        <taxon>Passeriformes</taxon>
        <taxon>Passeroidea</taxon>
        <taxon>Estrildidae</taxon>
        <taxon>Estrildinae</taxon>
        <taxon>Taeniopygia</taxon>
    </lineage>
</organism>
<dbReference type="PROSITE" id="PS50082">
    <property type="entry name" value="WD_REPEATS_2"/>
    <property type="match status" value="1"/>
</dbReference>
<dbReference type="Proteomes" id="UP000007754">
    <property type="component" value="Unplaced"/>
</dbReference>
<dbReference type="Ensembl" id="ENSTGUT00000025526.1">
    <property type="protein sequence ID" value="ENSTGUP00000031081.1"/>
    <property type="gene ID" value="ENSTGUG00000024100.1"/>
</dbReference>
<dbReference type="SMART" id="SM01033">
    <property type="entry name" value="BING4CT"/>
    <property type="match status" value="1"/>
</dbReference>
<feature type="compositionally biased region" description="Low complexity" evidence="6">
    <location>
        <begin position="600"/>
        <end position="616"/>
    </location>
</feature>
<dbReference type="GO" id="GO:0030686">
    <property type="term" value="C:90S preribosome"/>
    <property type="evidence" value="ECO:0007669"/>
    <property type="project" value="TreeGrafter"/>
</dbReference>
<dbReference type="InterPro" id="IPR040315">
    <property type="entry name" value="WDR46/Utp7"/>
</dbReference>
<dbReference type="SUPFAM" id="SSF50978">
    <property type="entry name" value="WD40 repeat-like"/>
    <property type="match status" value="1"/>
</dbReference>